<evidence type="ECO:0000256" key="1">
    <source>
        <dbReference type="ARBA" id="ARBA00007409"/>
    </source>
</evidence>
<dbReference type="EMBL" id="WNKQ01000003">
    <property type="protein sequence ID" value="KAF5852311.1"/>
    <property type="molecule type" value="Genomic_DNA"/>
</dbReference>
<dbReference type="Gene3D" id="1.20.1050.130">
    <property type="match status" value="1"/>
</dbReference>
<evidence type="ECO:0000259" key="5">
    <source>
        <dbReference type="PROSITE" id="PS50405"/>
    </source>
</evidence>
<dbReference type="InterPro" id="IPR010987">
    <property type="entry name" value="Glutathione-S-Trfase_C-like"/>
</dbReference>
<dbReference type="SUPFAM" id="SSF52833">
    <property type="entry name" value="Thioredoxin-like"/>
    <property type="match status" value="1"/>
</dbReference>
<protein>
    <recommendedName>
        <fullName evidence="2">glutathione transferase</fullName>
        <ecNumber evidence="2">2.5.1.18</ecNumber>
    </recommendedName>
</protein>
<gene>
    <name evidence="6" type="ORF">GGP41_007767</name>
</gene>
<dbReference type="InterPro" id="IPR036282">
    <property type="entry name" value="Glutathione-S-Trfase_C_sf"/>
</dbReference>
<sequence>MSGTEVAQKRPNGEVVIGDVECDGRTILYVIRADQTSYINYIKPLILAEELGFPHLLSVIDTRDEWFYAVHPERMVPSLKDRDDETGEKIIVFEGTACLQYLAAKYDKQGQWTGRTAWEKAQVLSWTAFQTAGLGATAKYWLYFLRGYPSRQNPEPMPRTCAKLHVNTLKAWDMLEARLALEEQKYIALPDRPTLADISYFPFSMPWMFGFFGVDINNWPNIKLWGEVMMARPAIQKVMATAPSIGH</sequence>
<dbReference type="InterPro" id="IPR040079">
    <property type="entry name" value="Glutathione_S-Trfase"/>
</dbReference>
<evidence type="ECO:0000313" key="6">
    <source>
        <dbReference type="EMBL" id="KAF5852311.1"/>
    </source>
</evidence>
<dbReference type="Proteomes" id="UP000624244">
    <property type="component" value="Unassembled WGS sequence"/>
</dbReference>
<evidence type="ECO:0000256" key="2">
    <source>
        <dbReference type="ARBA" id="ARBA00012452"/>
    </source>
</evidence>
<reference evidence="6" key="1">
    <citation type="submission" date="2019-11" db="EMBL/GenBank/DDBJ databases">
        <title>Bipolaris sorokiniana Genome sequencing.</title>
        <authorList>
            <person name="Wang H."/>
        </authorList>
    </citation>
    <scope>NUCLEOTIDE SEQUENCE</scope>
</reference>
<evidence type="ECO:0000256" key="4">
    <source>
        <dbReference type="ARBA" id="ARBA00047960"/>
    </source>
</evidence>
<dbReference type="EC" id="2.5.1.18" evidence="2"/>
<comment type="similarity">
    <text evidence="1">Belongs to the GST superfamily.</text>
</comment>
<feature type="domain" description="GST C-terminal" evidence="5">
    <location>
        <begin position="116"/>
        <end position="247"/>
    </location>
</feature>
<dbReference type="PANTHER" id="PTHR44051:SF20">
    <property type="entry name" value="GLUTATHIONE TRANSFERASE 1 (EUROFUNG)"/>
    <property type="match status" value="1"/>
</dbReference>
<dbReference type="SFLD" id="SFLDS00019">
    <property type="entry name" value="Glutathione_Transferase_(cytos"/>
    <property type="match status" value="1"/>
</dbReference>
<dbReference type="OMA" id="FAMPWMF"/>
<dbReference type="AlphaFoldDB" id="A0A8H5ZL75"/>
<accession>A0A8H5ZL75</accession>
<name>A0A8H5ZL75_COCSA</name>
<dbReference type="GO" id="GO:0004364">
    <property type="term" value="F:glutathione transferase activity"/>
    <property type="evidence" value="ECO:0007669"/>
    <property type="project" value="UniProtKB-EC"/>
</dbReference>
<comment type="catalytic activity">
    <reaction evidence="4">
        <text>RX + glutathione = an S-substituted glutathione + a halide anion + H(+)</text>
        <dbReference type="Rhea" id="RHEA:16437"/>
        <dbReference type="ChEBI" id="CHEBI:15378"/>
        <dbReference type="ChEBI" id="CHEBI:16042"/>
        <dbReference type="ChEBI" id="CHEBI:17792"/>
        <dbReference type="ChEBI" id="CHEBI:57925"/>
        <dbReference type="ChEBI" id="CHEBI:90779"/>
        <dbReference type="EC" id="2.5.1.18"/>
    </reaction>
</comment>
<dbReference type="PROSITE" id="PS50405">
    <property type="entry name" value="GST_CTER"/>
    <property type="match status" value="1"/>
</dbReference>
<dbReference type="InterPro" id="IPR004045">
    <property type="entry name" value="Glutathione_S-Trfase_N"/>
</dbReference>
<dbReference type="Pfam" id="PF13409">
    <property type="entry name" value="GST_N_2"/>
    <property type="match status" value="1"/>
</dbReference>
<evidence type="ECO:0000313" key="7">
    <source>
        <dbReference type="Proteomes" id="UP000624244"/>
    </source>
</evidence>
<dbReference type="SUPFAM" id="SSF47616">
    <property type="entry name" value="GST C-terminal domain-like"/>
    <property type="match status" value="1"/>
</dbReference>
<dbReference type="InterPro" id="IPR036249">
    <property type="entry name" value="Thioredoxin-like_sf"/>
</dbReference>
<comment type="caution">
    <text evidence="6">The sequence shown here is derived from an EMBL/GenBank/DDBJ whole genome shotgun (WGS) entry which is preliminary data.</text>
</comment>
<dbReference type="PANTHER" id="PTHR44051">
    <property type="entry name" value="GLUTATHIONE S-TRANSFERASE-RELATED"/>
    <property type="match status" value="1"/>
</dbReference>
<proteinExistence type="inferred from homology"/>
<evidence type="ECO:0000256" key="3">
    <source>
        <dbReference type="ARBA" id="ARBA00022679"/>
    </source>
</evidence>
<organism evidence="6 7">
    <name type="scientific">Cochliobolus sativus</name>
    <name type="common">Common root rot and spot blotch fungus</name>
    <name type="synonym">Bipolaris sorokiniana</name>
    <dbReference type="NCBI Taxonomy" id="45130"/>
    <lineage>
        <taxon>Eukaryota</taxon>
        <taxon>Fungi</taxon>
        <taxon>Dikarya</taxon>
        <taxon>Ascomycota</taxon>
        <taxon>Pezizomycotina</taxon>
        <taxon>Dothideomycetes</taxon>
        <taxon>Pleosporomycetidae</taxon>
        <taxon>Pleosporales</taxon>
        <taxon>Pleosporineae</taxon>
        <taxon>Pleosporaceae</taxon>
        <taxon>Bipolaris</taxon>
    </lineage>
</organism>
<keyword evidence="3" id="KW-0808">Transferase</keyword>